<reference evidence="2" key="1">
    <citation type="journal article" date="2019" name="Sci. Rep.">
        <title>Draft genome of Tanacetum cinerariifolium, the natural source of mosquito coil.</title>
        <authorList>
            <person name="Yamashiro T."/>
            <person name="Shiraishi A."/>
            <person name="Satake H."/>
            <person name="Nakayama K."/>
        </authorList>
    </citation>
    <scope>NUCLEOTIDE SEQUENCE</scope>
</reference>
<comment type="caution">
    <text evidence="2">The sequence shown here is derived from an EMBL/GenBank/DDBJ whole genome shotgun (WGS) entry which is preliminary data.</text>
</comment>
<keyword evidence="1" id="KW-0472">Membrane</keyword>
<dbReference type="EMBL" id="BKCJ010001557">
    <property type="protein sequence ID" value="GEU42342.1"/>
    <property type="molecule type" value="Genomic_DNA"/>
</dbReference>
<dbReference type="AlphaFoldDB" id="A0A6L2K0P1"/>
<name>A0A6L2K0P1_TANCI</name>
<keyword evidence="1" id="KW-0812">Transmembrane</keyword>
<accession>A0A6L2K0P1</accession>
<gene>
    <name evidence="2" type="ORF">Tci_014320</name>
</gene>
<proteinExistence type="predicted"/>
<protein>
    <submittedName>
        <fullName evidence="2">Uncharacterized protein</fullName>
    </submittedName>
</protein>
<feature type="transmembrane region" description="Helical" evidence="1">
    <location>
        <begin position="220"/>
        <end position="247"/>
    </location>
</feature>
<organism evidence="2">
    <name type="scientific">Tanacetum cinerariifolium</name>
    <name type="common">Dalmatian daisy</name>
    <name type="synonym">Chrysanthemum cinerariifolium</name>
    <dbReference type="NCBI Taxonomy" id="118510"/>
    <lineage>
        <taxon>Eukaryota</taxon>
        <taxon>Viridiplantae</taxon>
        <taxon>Streptophyta</taxon>
        <taxon>Embryophyta</taxon>
        <taxon>Tracheophyta</taxon>
        <taxon>Spermatophyta</taxon>
        <taxon>Magnoliopsida</taxon>
        <taxon>eudicotyledons</taxon>
        <taxon>Gunneridae</taxon>
        <taxon>Pentapetalae</taxon>
        <taxon>asterids</taxon>
        <taxon>campanulids</taxon>
        <taxon>Asterales</taxon>
        <taxon>Asteraceae</taxon>
        <taxon>Asteroideae</taxon>
        <taxon>Anthemideae</taxon>
        <taxon>Anthemidinae</taxon>
        <taxon>Tanacetum</taxon>
    </lineage>
</organism>
<keyword evidence="1" id="KW-1133">Transmembrane helix</keyword>
<evidence type="ECO:0000313" key="2">
    <source>
        <dbReference type="EMBL" id="GEU42342.1"/>
    </source>
</evidence>
<sequence length="332" mass="38558">MDEDIKKLVEGDEIDADKFVADMFNIQEDPDTKIDPESHKESLKAKKIKEAITRMSKRYSYIFHHIKKLFMPRKDMDAILETVESTLKVVVPEMVNETTDRNIRDSLLMVVKEAIKLEREKTNGDIDSMVADAVEKEQEHTMVELAVLVSNDVATYIPPQVDTFLKNYMKNHILHMHHIESASSLIHNLQQQLYLKIKDDEQVCNTDLPIWLALMYLRNLLFILVLTELILFAVVIMKTIMTTMLILRGRSVRKDKEHPSIVHIQELGLESYQVKVNLTSPNLIFPGIEEHKLYTITSLSFVGLIYENNKKKKRIMDIDEIPKFCHATLKRI</sequence>
<evidence type="ECO:0000256" key="1">
    <source>
        <dbReference type="SAM" id="Phobius"/>
    </source>
</evidence>